<comment type="caution">
    <text evidence="1">The sequence shown here is derived from an EMBL/GenBank/DDBJ whole genome shotgun (WGS) entry which is preliminary data.</text>
</comment>
<name>A0A0N0E5Z5_9PSED</name>
<evidence type="ECO:0000313" key="1">
    <source>
        <dbReference type="EMBL" id="KPA93049.1"/>
    </source>
</evidence>
<dbReference type="STRING" id="50340.PF66_00792"/>
<organism evidence="1 2">
    <name type="scientific">Pseudomonas asplenii</name>
    <dbReference type="NCBI Taxonomy" id="53407"/>
    <lineage>
        <taxon>Bacteria</taxon>
        <taxon>Pseudomonadati</taxon>
        <taxon>Pseudomonadota</taxon>
        <taxon>Gammaproteobacteria</taxon>
        <taxon>Pseudomonadales</taxon>
        <taxon>Pseudomonadaceae</taxon>
        <taxon>Pseudomonas</taxon>
    </lineage>
</organism>
<dbReference type="EMBL" id="JSYZ01000002">
    <property type="protein sequence ID" value="KPA93049.1"/>
    <property type="molecule type" value="Genomic_DNA"/>
</dbReference>
<sequence>MKIALSLRQIFIAPAATMSNATQAGDGSSILPANVRYVVQEASGDPPAVGEQP</sequence>
<protein>
    <submittedName>
        <fullName evidence="1">Uncharacterized protein</fullName>
    </submittedName>
</protein>
<accession>A0A0N0E5Z5</accession>
<dbReference type="AlphaFoldDB" id="A0A0N0E5Z5"/>
<keyword evidence="2" id="KW-1185">Reference proteome</keyword>
<gene>
    <name evidence="1" type="ORF">PF66_00792</name>
</gene>
<reference evidence="1 2" key="1">
    <citation type="journal article" date="2015" name="PLoS ONE">
        <title>Rice-Infecting Pseudomonas Genomes Are Highly Accessorized and Harbor Multiple Putative Virulence Mechanisms to Cause Sheath Brown Rot.</title>
        <authorList>
            <person name="Quibod I.L."/>
            <person name="Grande G."/>
            <person name="Oreiro E.G."/>
            <person name="Borja F.N."/>
            <person name="Dossa G.S."/>
            <person name="Mauleon R."/>
            <person name="Cruz C.V."/>
            <person name="Oliva R."/>
        </authorList>
    </citation>
    <scope>NUCLEOTIDE SEQUENCE [LARGE SCALE GENOMIC DNA]</scope>
    <source>
        <strain evidence="1 2">IRRI 6609</strain>
    </source>
</reference>
<evidence type="ECO:0000313" key="2">
    <source>
        <dbReference type="Proteomes" id="UP000037931"/>
    </source>
</evidence>
<dbReference type="Proteomes" id="UP000037931">
    <property type="component" value="Unassembled WGS sequence"/>
</dbReference>
<dbReference type="PATRIC" id="fig|50340.43.peg.2797"/>
<proteinExistence type="predicted"/>